<organism evidence="2 5">
    <name type="scientific">Hydrogenophaga crassostreae</name>
    <dbReference type="NCBI Taxonomy" id="1763535"/>
    <lineage>
        <taxon>Bacteria</taxon>
        <taxon>Pseudomonadati</taxon>
        <taxon>Pseudomonadota</taxon>
        <taxon>Betaproteobacteria</taxon>
        <taxon>Burkholderiales</taxon>
        <taxon>Comamonadaceae</taxon>
        <taxon>Hydrogenophaga</taxon>
    </lineage>
</organism>
<dbReference type="Proteomes" id="UP000185680">
    <property type="component" value="Chromosome"/>
</dbReference>
<sequence>MARLETLYIDSSHELAEDFAFFERTLGFVPNSLLTMARRPGLARGLIALSRGVYDPKGEVDLGLKRLVGHVASMAAGCMYCRAHTATSAMRHGIDENKLSAIADYATSPLFSEAERAALDFALAAASVPNGVTDELFKRLQTHWSEGQIVEILGVIGLFGFFNRWNDSLATTLEAEPMDIAKTTLGPSGWNIGKHSKDPT</sequence>
<evidence type="ECO:0000259" key="1">
    <source>
        <dbReference type="Pfam" id="PF02627"/>
    </source>
</evidence>
<evidence type="ECO:0000313" key="3">
    <source>
        <dbReference type="EMBL" id="OAD43499.1"/>
    </source>
</evidence>
<dbReference type="RefSeq" id="WP_066085322.1">
    <property type="nucleotide sequence ID" value="NZ_CP017476.1"/>
</dbReference>
<dbReference type="OrthoDB" id="4704294at2"/>
<dbReference type="Gene3D" id="1.20.1290.10">
    <property type="entry name" value="AhpD-like"/>
    <property type="match status" value="1"/>
</dbReference>
<evidence type="ECO:0000313" key="5">
    <source>
        <dbReference type="Proteomes" id="UP000185680"/>
    </source>
</evidence>
<reference evidence="2 5" key="2">
    <citation type="submission" date="2016-10" db="EMBL/GenBank/DDBJ databases">
        <title>Hydorgenophaga sp. LPB0072 isolated from gastropod.</title>
        <authorList>
            <person name="Kim E."/>
            <person name="Yi H."/>
        </authorList>
    </citation>
    <scope>NUCLEOTIDE SEQUENCE [LARGE SCALE GENOMIC DNA]</scope>
    <source>
        <strain evidence="2 5">LPB0072</strain>
    </source>
</reference>
<keyword evidence="2" id="KW-0560">Oxidoreductase</keyword>
<evidence type="ECO:0000313" key="2">
    <source>
        <dbReference type="EMBL" id="AOW14477.1"/>
    </source>
</evidence>
<keyword evidence="2" id="KW-0575">Peroxidase</keyword>
<dbReference type="SUPFAM" id="SSF69118">
    <property type="entry name" value="AhpD-like"/>
    <property type="match status" value="1"/>
</dbReference>
<dbReference type="PANTHER" id="PTHR35446">
    <property type="entry name" value="SI:CH211-175M2.5"/>
    <property type="match status" value="1"/>
</dbReference>
<dbReference type="AlphaFoldDB" id="A0A167IRT9"/>
<dbReference type="InterPro" id="IPR029032">
    <property type="entry name" value="AhpD-like"/>
</dbReference>
<dbReference type="InterPro" id="IPR003779">
    <property type="entry name" value="CMD-like"/>
</dbReference>
<dbReference type="EMBL" id="LVWD01000003">
    <property type="protein sequence ID" value="OAD43499.1"/>
    <property type="molecule type" value="Genomic_DNA"/>
</dbReference>
<dbReference type="EMBL" id="CP017476">
    <property type="protein sequence ID" value="AOW14477.1"/>
    <property type="molecule type" value="Genomic_DNA"/>
</dbReference>
<dbReference type="PANTHER" id="PTHR35446:SF2">
    <property type="entry name" value="CARBOXYMUCONOLACTONE DECARBOXYLASE-LIKE DOMAIN-CONTAINING PROTEIN"/>
    <property type="match status" value="1"/>
</dbReference>
<name>A0A167IRT9_9BURK</name>
<feature type="domain" description="Carboxymuconolactone decarboxylase-like" evidence="1">
    <location>
        <begin position="40"/>
        <end position="122"/>
    </location>
</feature>
<dbReference type="GO" id="GO:0051920">
    <property type="term" value="F:peroxiredoxin activity"/>
    <property type="evidence" value="ECO:0007669"/>
    <property type="project" value="InterPro"/>
</dbReference>
<dbReference type="Pfam" id="PF02627">
    <property type="entry name" value="CMD"/>
    <property type="match status" value="1"/>
</dbReference>
<accession>A0A167IRT9</accession>
<keyword evidence="4" id="KW-1185">Reference proteome</keyword>
<dbReference type="Proteomes" id="UP000185657">
    <property type="component" value="Unassembled WGS sequence"/>
</dbReference>
<protein>
    <submittedName>
        <fullName evidence="2">Peroxidase</fullName>
    </submittedName>
</protein>
<gene>
    <name evidence="2" type="ORF">LPB072_18190</name>
    <name evidence="3" type="ORF">LPB72_02845</name>
</gene>
<reference evidence="3 4" key="1">
    <citation type="submission" date="2016-02" db="EMBL/GenBank/DDBJ databases">
        <title>Draft genome sequence of Hydrogenophaga sp. LPB0072.</title>
        <authorList>
            <person name="Shin S.-K."/>
            <person name="Yi H."/>
        </authorList>
    </citation>
    <scope>NUCLEOTIDE SEQUENCE [LARGE SCALE GENOMIC DNA]</scope>
    <source>
        <strain evidence="3 4">LPB0072</strain>
    </source>
</reference>
<dbReference type="KEGG" id="hyl:LPB072_18190"/>
<dbReference type="STRING" id="1763535.LPB072_18190"/>
<evidence type="ECO:0000313" key="4">
    <source>
        <dbReference type="Proteomes" id="UP000185657"/>
    </source>
</evidence>
<proteinExistence type="predicted"/>